<feature type="compositionally biased region" description="Polar residues" evidence="5">
    <location>
        <begin position="205"/>
        <end position="219"/>
    </location>
</feature>
<comment type="caution">
    <text evidence="7">The sequence shown here is derived from an EMBL/GenBank/DDBJ whole genome shotgun (WGS) entry which is preliminary data.</text>
</comment>
<keyword evidence="4 6" id="KW-0472">Membrane</keyword>
<sequence length="315" mass="34394">MKDSRSKRVGLVGTLLFHTAIIALLFFLGFRTPLPLPEEEGILINFGNTDQGAGNKRPAPTQSQAAKKAVSKPVVKKKDAVKSVKKTASSPKEKILTQNTEDAPSLPSAEEIAKKKAKEEQAKKLKRERDKAQKIEAEKKRLAKQKRLEEERAEQERLAEIERERLAELARQEKIAKINNKTKNAFGSGSSNASSQGKTFPSGHQGKTNGSADSNNYTGSGLGNNGYSFDLKGRNSLYIPKPQYNLQESGKVVVEVTVDRNGKVTSARPGVSGSTTANITLLEAAKRAALKAKFNSDSKAPAYQRGTITYHFQLD</sequence>
<gene>
    <name evidence="7" type="ORF">EO244_01050</name>
</gene>
<evidence type="ECO:0000256" key="6">
    <source>
        <dbReference type="SAM" id="Phobius"/>
    </source>
</evidence>
<organism evidence="7 8">
    <name type="scientific">Ancylomarina salipaludis</name>
    <dbReference type="NCBI Taxonomy" id="2501299"/>
    <lineage>
        <taxon>Bacteria</taxon>
        <taxon>Pseudomonadati</taxon>
        <taxon>Bacteroidota</taxon>
        <taxon>Bacteroidia</taxon>
        <taxon>Marinilabiliales</taxon>
        <taxon>Marinifilaceae</taxon>
        <taxon>Ancylomarina</taxon>
    </lineage>
</organism>
<dbReference type="Proteomes" id="UP000289703">
    <property type="component" value="Unassembled WGS sequence"/>
</dbReference>
<dbReference type="GO" id="GO:0016020">
    <property type="term" value="C:membrane"/>
    <property type="evidence" value="ECO:0007669"/>
    <property type="project" value="UniProtKB-SubCell"/>
</dbReference>
<dbReference type="SUPFAM" id="SSF74653">
    <property type="entry name" value="TolA/TonB C-terminal domain"/>
    <property type="match status" value="1"/>
</dbReference>
<protein>
    <submittedName>
        <fullName evidence="7">TonB family protein</fullName>
    </submittedName>
</protein>
<feature type="transmembrane region" description="Helical" evidence="6">
    <location>
        <begin position="9"/>
        <end position="30"/>
    </location>
</feature>
<evidence type="ECO:0000313" key="8">
    <source>
        <dbReference type="Proteomes" id="UP000289703"/>
    </source>
</evidence>
<feature type="region of interest" description="Disordered" evidence="5">
    <location>
        <begin position="47"/>
        <end position="132"/>
    </location>
</feature>
<keyword evidence="3 6" id="KW-1133">Transmembrane helix</keyword>
<accession>A0A4Q1JRT9</accession>
<dbReference type="Gene3D" id="3.30.1150.10">
    <property type="match status" value="1"/>
</dbReference>
<proteinExistence type="predicted"/>
<reference evidence="7 8" key="1">
    <citation type="submission" date="2019-01" db="EMBL/GenBank/DDBJ databases">
        <title>Ancylomarina salipaludis sp. nov., isolated from a salt marsh.</title>
        <authorList>
            <person name="Yoon J.-H."/>
        </authorList>
    </citation>
    <scope>NUCLEOTIDE SEQUENCE [LARGE SCALE GENOMIC DNA]</scope>
    <source>
        <strain evidence="7 8">SHSM-M15</strain>
    </source>
</reference>
<dbReference type="OrthoDB" id="9786892at2"/>
<dbReference type="EMBL" id="SAXA01000001">
    <property type="protein sequence ID" value="RXQ97505.1"/>
    <property type="molecule type" value="Genomic_DNA"/>
</dbReference>
<feature type="compositionally biased region" description="Low complexity" evidence="5">
    <location>
        <begin position="61"/>
        <end position="73"/>
    </location>
</feature>
<evidence type="ECO:0000256" key="4">
    <source>
        <dbReference type="ARBA" id="ARBA00023136"/>
    </source>
</evidence>
<keyword evidence="8" id="KW-1185">Reference proteome</keyword>
<feature type="compositionally biased region" description="Basic and acidic residues" evidence="5">
    <location>
        <begin position="111"/>
        <end position="132"/>
    </location>
</feature>
<name>A0A4Q1JRT9_9BACT</name>
<feature type="compositionally biased region" description="Low complexity" evidence="5">
    <location>
        <begin position="180"/>
        <end position="195"/>
    </location>
</feature>
<feature type="region of interest" description="Disordered" evidence="5">
    <location>
        <begin position="180"/>
        <end position="219"/>
    </location>
</feature>
<dbReference type="NCBIfam" id="TIGR01352">
    <property type="entry name" value="tonB_Cterm"/>
    <property type="match status" value="1"/>
</dbReference>
<keyword evidence="2 6" id="KW-0812">Transmembrane</keyword>
<evidence type="ECO:0000256" key="3">
    <source>
        <dbReference type="ARBA" id="ARBA00022989"/>
    </source>
</evidence>
<comment type="subcellular location">
    <subcellularLocation>
        <location evidence="1">Membrane</location>
        <topology evidence="1">Single-pass membrane protein</topology>
    </subcellularLocation>
</comment>
<evidence type="ECO:0000256" key="2">
    <source>
        <dbReference type="ARBA" id="ARBA00022692"/>
    </source>
</evidence>
<dbReference type="InterPro" id="IPR006260">
    <property type="entry name" value="TonB/TolA_C"/>
</dbReference>
<evidence type="ECO:0000313" key="7">
    <source>
        <dbReference type="EMBL" id="RXQ97505.1"/>
    </source>
</evidence>
<dbReference type="AlphaFoldDB" id="A0A4Q1JRT9"/>
<evidence type="ECO:0000256" key="1">
    <source>
        <dbReference type="ARBA" id="ARBA00004167"/>
    </source>
</evidence>
<evidence type="ECO:0000256" key="5">
    <source>
        <dbReference type="SAM" id="MobiDB-lite"/>
    </source>
</evidence>
<dbReference type="RefSeq" id="WP_129252083.1">
    <property type="nucleotide sequence ID" value="NZ_SAXA01000001.1"/>
</dbReference>